<name>A0ABU8SIM9_9LACO</name>
<reference evidence="10 11" key="1">
    <citation type="submission" date="2023-10" db="EMBL/GenBank/DDBJ databases">
        <title>Nicoliella lavandulae sp. nov. isolated from Lavandula angustifolia flowers.</title>
        <authorList>
            <person name="Alcantara C."/>
            <person name="Zuniga M."/>
            <person name="Landete J.M."/>
            <person name="Monedero V."/>
        </authorList>
    </citation>
    <scope>NUCLEOTIDE SEQUENCE [LARGE SCALE GENOMIC DNA]</scope>
    <source>
        <strain evidence="10 11">Es01</strain>
    </source>
</reference>
<evidence type="ECO:0000256" key="3">
    <source>
        <dbReference type="ARBA" id="ARBA00022475"/>
    </source>
</evidence>
<evidence type="ECO:0000256" key="6">
    <source>
        <dbReference type="ARBA" id="ARBA00022989"/>
    </source>
</evidence>
<accession>A0ABU8SIM9</accession>
<dbReference type="InterPro" id="IPR003352">
    <property type="entry name" value="PTS_EIIC"/>
</dbReference>
<feature type="transmembrane region" description="Helical" evidence="8">
    <location>
        <begin position="12"/>
        <end position="30"/>
    </location>
</feature>
<keyword evidence="5 8" id="KW-0812">Transmembrane</keyword>
<keyword evidence="2" id="KW-0813">Transport</keyword>
<keyword evidence="11" id="KW-1185">Reference proteome</keyword>
<dbReference type="EMBL" id="JAWMWH010000001">
    <property type="protein sequence ID" value="MEJ6399751.1"/>
    <property type="molecule type" value="Genomic_DNA"/>
</dbReference>
<feature type="transmembrane region" description="Helical" evidence="8">
    <location>
        <begin position="276"/>
        <end position="294"/>
    </location>
</feature>
<evidence type="ECO:0000259" key="9">
    <source>
        <dbReference type="Pfam" id="PF13303"/>
    </source>
</evidence>
<evidence type="ECO:0000256" key="8">
    <source>
        <dbReference type="SAM" id="Phobius"/>
    </source>
</evidence>
<proteinExistence type="predicted"/>
<protein>
    <submittedName>
        <fullName evidence="10">PTS sugar transporter subunit IIC</fullName>
    </submittedName>
</protein>
<gene>
    <name evidence="10" type="ORF">R4146_00925</name>
</gene>
<keyword evidence="7 8" id="KW-0472">Membrane</keyword>
<feature type="transmembrane region" description="Helical" evidence="8">
    <location>
        <begin position="189"/>
        <end position="217"/>
    </location>
</feature>
<sequence>MKKFIVRLLTGSAQGILMGVLPAAILKYVLSPLVHSKIQWAMHLNAILVLFNVFIPILIGMAVANQFKLHSLETGSVMLATGAASGSIQWVTTKPGFTDPITNIDNPVASTFYVANGSGDVINSIIVASLAIITIKFLQRYVNGFGSISIILTPLVVGGLIGLIGYLLSPSVGMITTKLGELIAFFTDFQPMLMSVIIAMFFAFLTITPISTVGIALAISLSELGAGAAGVGVVSTTVVLLINSLFVNKKGTTLAIFLGAMMGMMTTVFKKPIMILAFMLTAGIAAIPVALFNVQGTPTSAGLGWIGWGSPIQSVVADEGEREFITHLVGIGPAIITWVVVPIVVGIIVNLIFTKGLKLYQPQDLHHEIK</sequence>
<feature type="transmembrane region" description="Helical" evidence="8">
    <location>
        <begin position="121"/>
        <end position="138"/>
    </location>
</feature>
<evidence type="ECO:0000256" key="2">
    <source>
        <dbReference type="ARBA" id="ARBA00022448"/>
    </source>
</evidence>
<evidence type="ECO:0000313" key="10">
    <source>
        <dbReference type="EMBL" id="MEJ6399751.1"/>
    </source>
</evidence>
<evidence type="ECO:0000256" key="7">
    <source>
        <dbReference type="ARBA" id="ARBA00023136"/>
    </source>
</evidence>
<keyword evidence="6 8" id="KW-1133">Transmembrane helix</keyword>
<feature type="transmembrane region" description="Helical" evidence="8">
    <location>
        <begin position="42"/>
        <end position="64"/>
    </location>
</feature>
<comment type="subcellular location">
    <subcellularLocation>
        <location evidence="1">Cell membrane</location>
        <topology evidence="1">Multi-pass membrane protein</topology>
    </subcellularLocation>
</comment>
<feature type="transmembrane region" description="Helical" evidence="8">
    <location>
        <begin position="331"/>
        <end position="353"/>
    </location>
</feature>
<evidence type="ECO:0000256" key="5">
    <source>
        <dbReference type="ARBA" id="ARBA00022692"/>
    </source>
</evidence>
<dbReference type="Proteomes" id="UP001370590">
    <property type="component" value="Unassembled WGS sequence"/>
</dbReference>
<keyword evidence="4 10" id="KW-0762">Sugar transport</keyword>
<evidence type="ECO:0000256" key="4">
    <source>
        <dbReference type="ARBA" id="ARBA00022597"/>
    </source>
</evidence>
<feature type="transmembrane region" description="Helical" evidence="8">
    <location>
        <begin position="224"/>
        <end position="246"/>
    </location>
</feature>
<dbReference type="RefSeq" id="WP_339959593.1">
    <property type="nucleotide sequence ID" value="NZ_JAWMWH010000001.1"/>
</dbReference>
<evidence type="ECO:0000313" key="11">
    <source>
        <dbReference type="Proteomes" id="UP001370590"/>
    </source>
</evidence>
<comment type="caution">
    <text evidence="10">The sequence shown here is derived from an EMBL/GenBank/DDBJ whole genome shotgun (WGS) entry which is preliminary data.</text>
</comment>
<dbReference type="Pfam" id="PF13303">
    <property type="entry name" value="PTS_EIIC_2"/>
    <property type="match status" value="1"/>
</dbReference>
<organism evidence="10 11">
    <name type="scientific">Nicoliella lavandulae</name>
    <dbReference type="NCBI Taxonomy" id="3082954"/>
    <lineage>
        <taxon>Bacteria</taxon>
        <taxon>Bacillati</taxon>
        <taxon>Bacillota</taxon>
        <taxon>Bacilli</taxon>
        <taxon>Lactobacillales</taxon>
        <taxon>Lactobacillaceae</taxon>
        <taxon>Nicoliella</taxon>
    </lineage>
</organism>
<feature type="domain" description="Phosphotransferase system EIIC" evidence="9">
    <location>
        <begin position="8"/>
        <end position="366"/>
    </location>
</feature>
<feature type="transmembrane region" description="Helical" evidence="8">
    <location>
        <begin position="150"/>
        <end position="169"/>
    </location>
</feature>
<evidence type="ECO:0000256" key="1">
    <source>
        <dbReference type="ARBA" id="ARBA00004651"/>
    </source>
</evidence>
<keyword evidence="3" id="KW-1003">Cell membrane</keyword>